<proteinExistence type="predicted"/>
<accession>A0ABM1BE17</accession>
<sequence>MFCRARYVSSSLLFHPKSKIRFLRQITVTKFFYNNLQTIVKSKPYFQSHHRKYYAVFLCASTFGLYEVARYVTKNKISETESDTDITIVTQEGENYLNRTSSSSLSLAIKKGRDIVQRIKDEFGAPGIVVGVSVNGHTVWQEGFGHADVENHVPCHKDTVMRIASISKSITMIAIGKLWEEKKLDLDKPIQEYVPNFPEKYFENEKVTLTCRHLVSHLGGIRHYDKPFLKSNTDSTSKQKIQDNETVENRNSEKINEKKNNTKEENPKKEENEFELKDYFPDVQSSLELFKNDPLVNKPGSKFMYTTHGWTLLSAVVEAVVQEPFGVYMSKLFQELGLKNTFLDTNDTIIYNRSRYYRHTKDGLINAPYVDNSYKWAGGGLLSTVGDLLQFGNIMLYSFQHNSNNNNPLPGYLNSETVNQMWSPVTESQSNNCYYGLGWLVVPENQRYGCCFQQKLICFHTGSAVGARSVLLIVPRSCDMKDTRKCKWTNPPQGVIVSVIANLENVPLRKTALKVAGVFEDVTV</sequence>
<reference evidence="4" key="1">
    <citation type="submission" date="2025-08" db="UniProtKB">
        <authorList>
            <consortium name="RefSeq"/>
        </authorList>
    </citation>
    <scope>IDENTIFICATION</scope>
    <source>
        <tissue evidence="4">Muscle</tissue>
    </source>
</reference>
<dbReference type="GeneID" id="106464505"/>
<dbReference type="InterPro" id="IPR052794">
    <property type="entry name" value="Mito_Ser_Protease_LACTB"/>
</dbReference>
<dbReference type="Proteomes" id="UP000694941">
    <property type="component" value="Unplaced"/>
</dbReference>
<gene>
    <name evidence="4" type="primary">LOC106464505</name>
</gene>
<protein>
    <submittedName>
        <fullName evidence="4">Serine beta-lactamase-like protein LACTB, mitochondrial</fullName>
    </submittedName>
</protein>
<keyword evidence="3" id="KW-1185">Reference proteome</keyword>
<evidence type="ECO:0000256" key="1">
    <source>
        <dbReference type="SAM" id="MobiDB-lite"/>
    </source>
</evidence>
<organism evidence="3 4">
    <name type="scientific">Limulus polyphemus</name>
    <name type="common">Atlantic horseshoe crab</name>
    <dbReference type="NCBI Taxonomy" id="6850"/>
    <lineage>
        <taxon>Eukaryota</taxon>
        <taxon>Metazoa</taxon>
        <taxon>Ecdysozoa</taxon>
        <taxon>Arthropoda</taxon>
        <taxon>Chelicerata</taxon>
        <taxon>Merostomata</taxon>
        <taxon>Xiphosura</taxon>
        <taxon>Limulidae</taxon>
        <taxon>Limulus</taxon>
    </lineage>
</organism>
<evidence type="ECO:0000313" key="4">
    <source>
        <dbReference type="RefSeq" id="XP_013780104.1"/>
    </source>
</evidence>
<name>A0ABM1BE17_LIMPO</name>
<dbReference type="Gene3D" id="3.40.710.10">
    <property type="entry name" value="DD-peptidase/beta-lactamase superfamily"/>
    <property type="match status" value="1"/>
</dbReference>
<dbReference type="InterPro" id="IPR001466">
    <property type="entry name" value="Beta-lactam-related"/>
</dbReference>
<dbReference type="SUPFAM" id="SSF56601">
    <property type="entry name" value="beta-lactamase/transpeptidase-like"/>
    <property type="match status" value="1"/>
</dbReference>
<evidence type="ECO:0000259" key="2">
    <source>
        <dbReference type="Pfam" id="PF00144"/>
    </source>
</evidence>
<feature type="region of interest" description="Disordered" evidence="1">
    <location>
        <begin position="229"/>
        <end position="272"/>
    </location>
</feature>
<dbReference type="Pfam" id="PF00144">
    <property type="entry name" value="Beta-lactamase"/>
    <property type="match status" value="1"/>
</dbReference>
<feature type="domain" description="Beta-lactamase-related" evidence="2">
    <location>
        <begin position="115"/>
        <end position="505"/>
    </location>
</feature>
<evidence type="ECO:0000313" key="3">
    <source>
        <dbReference type="Proteomes" id="UP000694941"/>
    </source>
</evidence>
<feature type="compositionally biased region" description="Basic and acidic residues" evidence="1">
    <location>
        <begin position="240"/>
        <end position="272"/>
    </location>
</feature>
<dbReference type="RefSeq" id="XP_013780104.1">
    <property type="nucleotide sequence ID" value="XM_013924650.2"/>
</dbReference>
<feature type="compositionally biased region" description="Polar residues" evidence="1">
    <location>
        <begin position="230"/>
        <end position="239"/>
    </location>
</feature>
<dbReference type="PANTHER" id="PTHR46520">
    <property type="entry name" value="SERINE BETA-LACTAMASE-LIKE PROTEIN LACTB, MITOCHONDRIAL"/>
    <property type="match status" value="1"/>
</dbReference>
<dbReference type="InterPro" id="IPR012338">
    <property type="entry name" value="Beta-lactam/transpept-like"/>
</dbReference>
<dbReference type="PANTHER" id="PTHR46520:SF1">
    <property type="entry name" value="SERINE BETA-LACTAMASE-LIKE PROTEIN LACTB, MITOCHONDRIAL"/>
    <property type="match status" value="1"/>
</dbReference>